<dbReference type="SUPFAM" id="SSF48264">
    <property type="entry name" value="Cytochrome P450"/>
    <property type="match status" value="1"/>
</dbReference>
<dbReference type="Pfam" id="PF00067">
    <property type="entry name" value="p450"/>
    <property type="match status" value="1"/>
</dbReference>
<dbReference type="Gene3D" id="1.10.630.10">
    <property type="entry name" value="Cytochrome P450"/>
    <property type="match status" value="1"/>
</dbReference>
<dbReference type="VEuPathDB" id="FungiDB:AMAG_16464"/>
<dbReference type="GO" id="GO:0020037">
    <property type="term" value="F:heme binding"/>
    <property type="evidence" value="ECO:0007669"/>
    <property type="project" value="InterPro"/>
</dbReference>
<evidence type="ECO:0000313" key="3">
    <source>
        <dbReference type="Proteomes" id="UP000054350"/>
    </source>
</evidence>
<dbReference type="STRING" id="578462.A0A0L0TDP6"/>
<sequence length="274" mass="30322">MKTLKPIVLVMLASLDELYTIIDHSSPSQALPFHDLSSQRTLNVIGRTAMSHEFDALNPAGSAVSRTYDEGAIMLGLQFPNTIGRIPTRAKRFVKRNTEEIKKMLHNAEEDPDGHELVCELRTLLTAGHETTASALKACILMPAQHPIVQQELLEELDAVAERHGDNDLLLKLPQLSNVINEALRLYSPSLNSSRKASPGGVTIPTSALGPLYLPKGFQIEIPTRGMLLDPFVWDDDAMEWKTQRWDSIDLVVGLATVPGKQIVKGRRQIGTYE</sequence>
<evidence type="ECO:0008006" key="4">
    <source>
        <dbReference type="Google" id="ProtNLM"/>
    </source>
</evidence>
<dbReference type="InterPro" id="IPR001128">
    <property type="entry name" value="Cyt_P450"/>
</dbReference>
<organism evidence="2 3">
    <name type="scientific">Allomyces macrogynus (strain ATCC 38327)</name>
    <name type="common">Allomyces javanicus var. macrogynus</name>
    <dbReference type="NCBI Taxonomy" id="578462"/>
    <lineage>
        <taxon>Eukaryota</taxon>
        <taxon>Fungi</taxon>
        <taxon>Fungi incertae sedis</taxon>
        <taxon>Blastocladiomycota</taxon>
        <taxon>Blastocladiomycetes</taxon>
        <taxon>Blastocladiales</taxon>
        <taxon>Blastocladiaceae</taxon>
        <taxon>Allomyces</taxon>
    </lineage>
</organism>
<dbReference type="GO" id="GO:0004497">
    <property type="term" value="F:monooxygenase activity"/>
    <property type="evidence" value="ECO:0007669"/>
    <property type="project" value="InterPro"/>
</dbReference>
<dbReference type="AlphaFoldDB" id="A0A0L0TDP6"/>
<dbReference type="InterPro" id="IPR036396">
    <property type="entry name" value="Cyt_P450_sf"/>
</dbReference>
<evidence type="ECO:0000313" key="2">
    <source>
        <dbReference type="EMBL" id="KNE72704.1"/>
    </source>
</evidence>
<evidence type="ECO:0000256" key="1">
    <source>
        <dbReference type="ARBA" id="ARBA00010617"/>
    </source>
</evidence>
<reference evidence="2 3" key="1">
    <citation type="submission" date="2009-11" db="EMBL/GenBank/DDBJ databases">
        <title>Annotation of Allomyces macrogynus ATCC 38327.</title>
        <authorList>
            <consortium name="The Broad Institute Genome Sequencing Platform"/>
            <person name="Russ C."/>
            <person name="Cuomo C."/>
            <person name="Burger G."/>
            <person name="Gray M.W."/>
            <person name="Holland P.W.H."/>
            <person name="King N."/>
            <person name="Lang F.B.F."/>
            <person name="Roger A.J."/>
            <person name="Ruiz-Trillo I."/>
            <person name="Young S.K."/>
            <person name="Zeng Q."/>
            <person name="Gargeya S."/>
            <person name="Fitzgerald M."/>
            <person name="Haas B."/>
            <person name="Abouelleil A."/>
            <person name="Alvarado L."/>
            <person name="Arachchi H.M."/>
            <person name="Berlin A."/>
            <person name="Chapman S.B."/>
            <person name="Gearin G."/>
            <person name="Goldberg J."/>
            <person name="Griggs A."/>
            <person name="Gujja S."/>
            <person name="Hansen M."/>
            <person name="Heiman D."/>
            <person name="Howarth C."/>
            <person name="Larimer J."/>
            <person name="Lui A."/>
            <person name="MacDonald P.J.P."/>
            <person name="McCowen C."/>
            <person name="Montmayeur A."/>
            <person name="Murphy C."/>
            <person name="Neiman D."/>
            <person name="Pearson M."/>
            <person name="Priest M."/>
            <person name="Roberts A."/>
            <person name="Saif S."/>
            <person name="Shea T."/>
            <person name="Sisk P."/>
            <person name="Stolte C."/>
            <person name="Sykes S."/>
            <person name="Wortman J."/>
            <person name="Nusbaum C."/>
            <person name="Birren B."/>
        </authorList>
    </citation>
    <scope>NUCLEOTIDE SEQUENCE [LARGE SCALE GENOMIC DNA]</scope>
    <source>
        <strain evidence="2 3">ATCC 38327</strain>
    </source>
</reference>
<dbReference type="GO" id="GO:0016705">
    <property type="term" value="F:oxidoreductase activity, acting on paired donors, with incorporation or reduction of molecular oxygen"/>
    <property type="evidence" value="ECO:0007669"/>
    <property type="project" value="InterPro"/>
</dbReference>
<keyword evidence="3" id="KW-1185">Reference proteome</keyword>
<dbReference type="GO" id="GO:0005506">
    <property type="term" value="F:iron ion binding"/>
    <property type="evidence" value="ECO:0007669"/>
    <property type="project" value="InterPro"/>
</dbReference>
<gene>
    <name evidence="2" type="ORF">AMAG_16464</name>
</gene>
<dbReference type="OrthoDB" id="1470350at2759"/>
<dbReference type="PANTHER" id="PTHR24305">
    <property type="entry name" value="CYTOCHROME P450"/>
    <property type="match status" value="1"/>
</dbReference>
<name>A0A0L0TDP6_ALLM3</name>
<protein>
    <recommendedName>
        <fullName evidence="4">Cytochrome P450</fullName>
    </recommendedName>
</protein>
<comment type="similarity">
    <text evidence="1">Belongs to the cytochrome P450 family.</text>
</comment>
<dbReference type="eggNOG" id="KOG0158">
    <property type="taxonomic scope" value="Eukaryota"/>
</dbReference>
<proteinExistence type="inferred from homology"/>
<dbReference type="InterPro" id="IPR050121">
    <property type="entry name" value="Cytochrome_P450_monoxygenase"/>
</dbReference>
<dbReference type="PANTHER" id="PTHR24305:SF166">
    <property type="entry name" value="CYTOCHROME P450 12A4, MITOCHONDRIAL-RELATED"/>
    <property type="match status" value="1"/>
</dbReference>
<dbReference type="Proteomes" id="UP000054350">
    <property type="component" value="Unassembled WGS sequence"/>
</dbReference>
<dbReference type="EMBL" id="GG745382">
    <property type="protein sequence ID" value="KNE72704.1"/>
    <property type="molecule type" value="Genomic_DNA"/>
</dbReference>
<accession>A0A0L0TDP6</accession>
<reference evidence="3" key="2">
    <citation type="submission" date="2009-11" db="EMBL/GenBank/DDBJ databases">
        <title>The Genome Sequence of Allomyces macrogynus strain ATCC 38327.</title>
        <authorList>
            <consortium name="The Broad Institute Genome Sequencing Platform"/>
            <person name="Russ C."/>
            <person name="Cuomo C."/>
            <person name="Shea T."/>
            <person name="Young S.K."/>
            <person name="Zeng Q."/>
            <person name="Koehrsen M."/>
            <person name="Haas B."/>
            <person name="Borodovsky M."/>
            <person name="Guigo R."/>
            <person name="Alvarado L."/>
            <person name="Berlin A."/>
            <person name="Borenstein D."/>
            <person name="Chen Z."/>
            <person name="Engels R."/>
            <person name="Freedman E."/>
            <person name="Gellesch M."/>
            <person name="Goldberg J."/>
            <person name="Griggs A."/>
            <person name="Gujja S."/>
            <person name="Heiman D."/>
            <person name="Hepburn T."/>
            <person name="Howarth C."/>
            <person name="Jen D."/>
            <person name="Larson L."/>
            <person name="Lewis B."/>
            <person name="Mehta T."/>
            <person name="Park D."/>
            <person name="Pearson M."/>
            <person name="Roberts A."/>
            <person name="Saif S."/>
            <person name="Shenoy N."/>
            <person name="Sisk P."/>
            <person name="Stolte C."/>
            <person name="Sykes S."/>
            <person name="Walk T."/>
            <person name="White J."/>
            <person name="Yandava C."/>
            <person name="Burger G."/>
            <person name="Gray M.W."/>
            <person name="Holland P.W.H."/>
            <person name="King N."/>
            <person name="Lang F.B.F."/>
            <person name="Roger A.J."/>
            <person name="Ruiz-Trillo I."/>
            <person name="Lander E."/>
            <person name="Nusbaum C."/>
        </authorList>
    </citation>
    <scope>NUCLEOTIDE SEQUENCE [LARGE SCALE GENOMIC DNA]</scope>
    <source>
        <strain evidence="3">ATCC 38327</strain>
    </source>
</reference>